<comment type="similarity">
    <text evidence="1">Belongs to the peptidase C40 family.</text>
</comment>
<evidence type="ECO:0000313" key="8">
    <source>
        <dbReference type="EMBL" id="GIH23750.1"/>
    </source>
</evidence>
<dbReference type="RefSeq" id="WP_239161548.1">
    <property type="nucleotide sequence ID" value="NZ_BOOA01000012.1"/>
</dbReference>
<keyword evidence="3" id="KW-0378">Hydrolase</keyword>
<feature type="coiled-coil region" evidence="5">
    <location>
        <begin position="183"/>
        <end position="256"/>
    </location>
</feature>
<dbReference type="PROSITE" id="PS51935">
    <property type="entry name" value="NLPC_P60"/>
    <property type="match status" value="1"/>
</dbReference>
<dbReference type="PANTHER" id="PTHR47359">
    <property type="entry name" value="PEPTIDOGLYCAN DL-ENDOPEPTIDASE CWLO"/>
    <property type="match status" value="1"/>
</dbReference>
<organism evidence="8 9">
    <name type="scientific">Acrocarpospora phusangensis</name>
    <dbReference type="NCBI Taxonomy" id="1070424"/>
    <lineage>
        <taxon>Bacteria</taxon>
        <taxon>Bacillati</taxon>
        <taxon>Actinomycetota</taxon>
        <taxon>Actinomycetes</taxon>
        <taxon>Streptosporangiales</taxon>
        <taxon>Streptosporangiaceae</taxon>
        <taxon>Acrocarpospora</taxon>
    </lineage>
</organism>
<keyword evidence="9" id="KW-1185">Reference proteome</keyword>
<evidence type="ECO:0000256" key="6">
    <source>
        <dbReference type="SAM" id="MobiDB-lite"/>
    </source>
</evidence>
<dbReference type="InterPro" id="IPR038765">
    <property type="entry name" value="Papain-like_cys_pep_sf"/>
</dbReference>
<reference evidence="8" key="1">
    <citation type="submission" date="2021-01" db="EMBL/GenBank/DDBJ databases">
        <title>Whole genome shotgun sequence of Acrocarpospora phusangensis NBRC 108782.</title>
        <authorList>
            <person name="Komaki H."/>
            <person name="Tamura T."/>
        </authorList>
    </citation>
    <scope>NUCLEOTIDE SEQUENCE</scope>
    <source>
        <strain evidence="8">NBRC 108782</strain>
    </source>
</reference>
<gene>
    <name evidence="8" type="ORF">Aph01nite_20600</name>
</gene>
<dbReference type="GO" id="GO:0008234">
    <property type="term" value="F:cysteine-type peptidase activity"/>
    <property type="evidence" value="ECO:0007669"/>
    <property type="project" value="UniProtKB-KW"/>
</dbReference>
<feature type="domain" description="NlpC/P60" evidence="7">
    <location>
        <begin position="286"/>
        <end position="407"/>
    </location>
</feature>
<evidence type="ECO:0000256" key="2">
    <source>
        <dbReference type="ARBA" id="ARBA00022670"/>
    </source>
</evidence>
<proteinExistence type="inferred from homology"/>
<evidence type="ECO:0000256" key="3">
    <source>
        <dbReference type="ARBA" id="ARBA00022801"/>
    </source>
</evidence>
<keyword evidence="5" id="KW-0175">Coiled coil</keyword>
<dbReference type="SUPFAM" id="SSF54001">
    <property type="entry name" value="Cysteine proteinases"/>
    <property type="match status" value="1"/>
</dbReference>
<evidence type="ECO:0000256" key="1">
    <source>
        <dbReference type="ARBA" id="ARBA00007074"/>
    </source>
</evidence>
<dbReference type="GO" id="GO:0006508">
    <property type="term" value="P:proteolysis"/>
    <property type="evidence" value="ECO:0007669"/>
    <property type="project" value="UniProtKB-KW"/>
</dbReference>
<dbReference type="Pfam" id="PF00877">
    <property type="entry name" value="NLPC_P60"/>
    <property type="match status" value="1"/>
</dbReference>
<sequence>MPLHRSMLIAMIGVLIVAVGGSPVAADRDKAARDKATRDKSTHDKDDKSEMAEARDQVEQRSRDLGRTQLKLATAESRLQDLAATAERLVEAYNGELVRLRDATARHESLTADLQGAEAQVEVARRQVAAIAADTYGTLDVNRPFVAVVGEGADFLRRASLLSQIGDEQSATMKKLHDSQQVHAILQAQAASALRERQSAANEAERLKEAAAKAVEEQLKETKAIKKEQATLEERLDAARSKVERIQREREAKRLAASALRVGSAPKWARAAVAPGAAAPGAVSASAMGGVAARWALDQLGKPYVWAADGPAGFDCSGLSMRAWQQAGVNLDHWTGTQWTSGPHVPLGELRPGDLLFFGRVSDDPGTIHHVGIFIGRGQMVHAPQTGDVVRIASMWRRDLVGATRPA</sequence>
<name>A0A919UPL7_9ACTN</name>
<comment type="caution">
    <text evidence="8">The sequence shown here is derived from an EMBL/GenBank/DDBJ whole genome shotgun (WGS) entry which is preliminary data.</text>
</comment>
<dbReference type="InterPro" id="IPR051794">
    <property type="entry name" value="PG_Endopeptidase_C40"/>
</dbReference>
<evidence type="ECO:0000256" key="4">
    <source>
        <dbReference type="ARBA" id="ARBA00022807"/>
    </source>
</evidence>
<dbReference type="InterPro" id="IPR000064">
    <property type="entry name" value="NLP_P60_dom"/>
</dbReference>
<evidence type="ECO:0000256" key="5">
    <source>
        <dbReference type="SAM" id="Coils"/>
    </source>
</evidence>
<keyword evidence="2" id="KW-0645">Protease</keyword>
<keyword evidence="4" id="KW-0788">Thiol protease</keyword>
<dbReference type="EMBL" id="BOOA01000012">
    <property type="protein sequence ID" value="GIH23750.1"/>
    <property type="molecule type" value="Genomic_DNA"/>
</dbReference>
<protein>
    <recommendedName>
        <fullName evidence="7">NlpC/P60 domain-containing protein</fullName>
    </recommendedName>
</protein>
<evidence type="ECO:0000259" key="7">
    <source>
        <dbReference type="PROSITE" id="PS51935"/>
    </source>
</evidence>
<feature type="region of interest" description="Disordered" evidence="6">
    <location>
        <begin position="26"/>
        <end position="67"/>
    </location>
</feature>
<feature type="coiled-coil region" evidence="5">
    <location>
        <begin position="72"/>
        <end position="134"/>
    </location>
</feature>
<dbReference type="Gene3D" id="3.90.1720.10">
    <property type="entry name" value="endopeptidase domain like (from Nostoc punctiforme)"/>
    <property type="match status" value="1"/>
</dbReference>
<dbReference type="PANTHER" id="PTHR47359:SF3">
    <property type="entry name" value="NLP_P60 DOMAIN-CONTAINING PROTEIN-RELATED"/>
    <property type="match status" value="1"/>
</dbReference>
<dbReference type="Proteomes" id="UP000640052">
    <property type="component" value="Unassembled WGS sequence"/>
</dbReference>
<dbReference type="AlphaFoldDB" id="A0A919UPL7"/>
<evidence type="ECO:0000313" key="9">
    <source>
        <dbReference type="Proteomes" id="UP000640052"/>
    </source>
</evidence>
<accession>A0A919UPL7</accession>
<feature type="compositionally biased region" description="Basic and acidic residues" evidence="6">
    <location>
        <begin position="26"/>
        <end position="66"/>
    </location>
</feature>